<keyword evidence="2" id="KW-1185">Reference proteome</keyword>
<dbReference type="AlphaFoldDB" id="A0A183DL95"/>
<dbReference type="Proteomes" id="UP000271098">
    <property type="component" value="Unassembled WGS sequence"/>
</dbReference>
<proteinExistence type="predicted"/>
<dbReference type="GO" id="GO:0010309">
    <property type="term" value="F:acireductone dioxygenase [iron(II)-requiring] activity"/>
    <property type="evidence" value="ECO:0007669"/>
    <property type="project" value="InterPro"/>
</dbReference>
<dbReference type="OrthoDB" id="1867259at2759"/>
<dbReference type="GO" id="GO:0006555">
    <property type="term" value="P:methionine metabolic process"/>
    <property type="evidence" value="ECO:0007669"/>
    <property type="project" value="TreeGrafter"/>
</dbReference>
<accession>A0A183DL95</accession>
<gene>
    <name evidence="1" type="ORF">GPUH_LOCUS9485</name>
</gene>
<protein>
    <submittedName>
        <fullName evidence="3">Cupin_2 domain-containing protein</fullName>
    </submittedName>
</protein>
<dbReference type="InterPro" id="IPR014710">
    <property type="entry name" value="RmlC-like_jellyroll"/>
</dbReference>
<dbReference type="EMBL" id="UYRT01031255">
    <property type="protein sequence ID" value="VDK72988.1"/>
    <property type="molecule type" value="Genomic_DNA"/>
</dbReference>
<name>A0A183DL95_9BILA</name>
<dbReference type="PANTHER" id="PTHR23418">
    <property type="entry name" value="ACIREDUCTONE DIOXYGENASE"/>
    <property type="match status" value="1"/>
</dbReference>
<dbReference type="PANTHER" id="PTHR23418:SF10">
    <property type="entry name" value="INACTIVE ACIREDUCTONE DIOXYGENASE 1-RELATED"/>
    <property type="match status" value="1"/>
</dbReference>
<sequence length="94" mass="11213">MKTDDYRVVFLKLEQLYEPKRKNEDSVFLIMDGSAYYDVEVEEDDWIRICVERGDLIVIPRGRNHRFTLTPKVSAFWLFYSTASPRTFINQCLL</sequence>
<evidence type="ECO:0000313" key="2">
    <source>
        <dbReference type="Proteomes" id="UP000271098"/>
    </source>
</evidence>
<dbReference type="InterPro" id="IPR004313">
    <property type="entry name" value="ARD"/>
</dbReference>
<dbReference type="SUPFAM" id="SSF51182">
    <property type="entry name" value="RmlC-like cupins"/>
    <property type="match status" value="1"/>
</dbReference>
<reference evidence="1 2" key="2">
    <citation type="submission" date="2018-11" db="EMBL/GenBank/DDBJ databases">
        <authorList>
            <consortium name="Pathogen Informatics"/>
        </authorList>
    </citation>
    <scope>NUCLEOTIDE SEQUENCE [LARGE SCALE GENOMIC DNA]</scope>
</reference>
<dbReference type="Gene3D" id="2.60.120.10">
    <property type="entry name" value="Jelly Rolls"/>
    <property type="match status" value="1"/>
</dbReference>
<evidence type="ECO:0000313" key="1">
    <source>
        <dbReference type="EMBL" id="VDK72988.1"/>
    </source>
</evidence>
<evidence type="ECO:0000313" key="3">
    <source>
        <dbReference type="WBParaSite" id="GPUH_0000949701-mRNA-1"/>
    </source>
</evidence>
<organism evidence="3">
    <name type="scientific">Gongylonema pulchrum</name>
    <dbReference type="NCBI Taxonomy" id="637853"/>
    <lineage>
        <taxon>Eukaryota</taxon>
        <taxon>Metazoa</taxon>
        <taxon>Ecdysozoa</taxon>
        <taxon>Nematoda</taxon>
        <taxon>Chromadorea</taxon>
        <taxon>Rhabditida</taxon>
        <taxon>Spirurina</taxon>
        <taxon>Spiruromorpha</taxon>
        <taxon>Spiruroidea</taxon>
        <taxon>Gongylonematidae</taxon>
        <taxon>Gongylonema</taxon>
    </lineage>
</organism>
<dbReference type="WBParaSite" id="GPUH_0000949701-mRNA-1">
    <property type="protein sequence ID" value="GPUH_0000949701-mRNA-1"/>
    <property type="gene ID" value="GPUH_0000949701"/>
</dbReference>
<reference evidence="3" key="1">
    <citation type="submission" date="2016-06" db="UniProtKB">
        <authorList>
            <consortium name="WormBaseParasite"/>
        </authorList>
    </citation>
    <scope>IDENTIFICATION</scope>
</reference>
<dbReference type="Pfam" id="PF03079">
    <property type="entry name" value="ARD"/>
    <property type="match status" value="1"/>
</dbReference>
<dbReference type="InterPro" id="IPR011051">
    <property type="entry name" value="RmlC_Cupin_sf"/>
</dbReference>